<keyword evidence="1" id="KW-1133">Transmembrane helix</keyword>
<name>A0A0F9NXX3_9ZZZZ</name>
<organism evidence="2">
    <name type="scientific">marine sediment metagenome</name>
    <dbReference type="NCBI Taxonomy" id="412755"/>
    <lineage>
        <taxon>unclassified sequences</taxon>
        <taxon>metagenomes</taxon>
        <taxon>ecological metagenomes</taxon>
    </lineage>
</organism>
<proteinExistence type="predicted"/>
<evidence type="ECO:0000313" key="2">
    <source>
        <dbReference type="EMBL" id="KKN16942.1"/>
    </source>
</evidence>
<keyword evidence="1" id="KW-0472">Membrane</keyword>
<keyword evidence="1" id="KW-0812">Transmembrane</keyword>
<reference evidence="2" key="1">
    <citation type="journal article" date="2015" name="Nature">
        <title>Complex archaea that bridge the gap between prokaryotes and eukaryotes.</title>
        <authorList>
            <person name="Spang A."/>
            <person name="Saw J.H."/>
            <person name="Jorgensen S.L."/>
            <person name="Zaremba-Niedzwiedzka K."/>
            <person name="Martijn J."/>
            <person name="Lind A.E."/>
            <person name="van Eijk R."/>
            <person name="Schleper C."/>
            <person name="Guy L."/>
            <person name="Ettema T.J."/>
        </authorList>
    </citation>
    <scope>NUCLEOTIDE SEQUENCE</scope>
</reference>
<gene>
    <name evidence="2" type="ORF">LCGC14_0971000</name>
</gene>
<evidence type="ECO:0000256" key="1">
    <source>
        <dbReference type="SAM" id="Phobius"/>
    </source>
</evidence>
<dbReference type="AlphaFoldDB" id="A0A0F9NXX3"/>
<feature type="transmembrane region" description="Helical" evidence="1">
    <location>
        <begin position="6"/>
        <end position="23"/>
    </location>
</feature>
<dbReference type="EMBL" id="LAZR01003569">
    <property type="protein sequence ID" value="KKN16942.1"/>
    <property type="molecule type" value="Genomic_DNA"/>
</dbReference>
<protein>
    <submittedName>
        <fullName evidence="2">Uncharacterized protein</fullName>
    </submittedName>
</protein>
<comment type="caution">
    <text evidence="2">The sequence shown here is derived from an EMBL/GenBank/DDBJ whole genome shotgun (WGS) entry which is preliminary data.</text>
</comment>
<accession>A0A0F9NXX3</accession>
<sequence>MENVELYLGIALFVLTIATGAIVKMRKTIKELKEFLNAIKLAMADGKITVKELDAILKEGDDVVRAAFKVITLINRR</sequence>